<gene>
    <name evidence="2" type="ORF">U0070_016412</name>
</gene>
<feature type="compositionally biased region" description="Basic residues" evidence="1">
    <location>
        <begin position="1"/>
        <end position="21"/>
    </location>
</feature>
<proteinExistence type="predicted"/>
<feature type="compositionally biased region" description="Basic and acidic residues" evidence="1">
    <location>
        <begin position="232"/>
        <end position="245"/>
    </location>
</feature>
<name>A0AAW0H6W4_MYOGA</name>
<feature type="region of interest" description="Disordered" evidence="1">
    <location>
        <begin position="1"/>
        <end position="134"/>
    </location>
</feature>
<feature type="compositionally biased region" description="Basic and acidic residues" evidence="1">
    <location>
        <begin position="195"/>
        <end position="225"/>
    </location>
</feature>
<dbReference type="EMBL" id="JBBHLL010000679">
    <property type="protein sequence ID" value="KAK7798587.1"/>
    <property type="molecule type" value="Genomic_DNA"/>
</dbReference>
<feature type="compositionally biased region" description="Low complexity" evidence="1">
    <location>
        <begin position="286"/>
        <end position="303"/>
    </location>
</feature>
<sequence>MPVLSARRKRLASTAGPRRRSGPSLAVRWVPPFGPEPASGRGRTPVRPRGPTCTTARGGAARGPRLLPGPPGRHLHRGGPYPRGAGRSSRACELGARAARPLGRVEPGPPTAASREGAVLPRAEAGAGSGRGARSGEWGLAAAGAWETVSVGPSPRPGGLGESVGTGKLMHHCKRYRSPEPDPYLSYRWKRRRSYSREHEGRLRYPSRREPPPRRSRSRSHDRLPYQRRYREHRDSDTYRCEERSPSFGEDCYGSSRSRHRRRSRERGPYRTRKHAHHCHKRRTRSCSSASSVSGGQSVLTGA</sequence>
<feature type="compositionally biased region" description="Basic residues" evidence="1">
    <location>
        <begin position="257"/>
        <end position="285"/>
    </location>
</feature>
<evidence type="ECO:0000313" key="3">
    <source>
        <dbReference type="Proteomes" id="UP001488838"/>
    </source>
</evidence>
<dbReference type="Proteomes" id="UP001488838">
    <property type="component" value="Unassembled WGS sequence"/>
</dbReference>
<accession>A0AAW0H6W4</accession>
<keyword evidence="3" id="KW-1185">Reference proteome</keyword>
<evidence type="ECO:0000256" key="1">
    <source>
        <dbReference type="SAM" id="MobiDB-lite"/>
    </source>
</evidence>
<feature type="region of interest" description="Disordered" evidence="1">
    <location>
        <begin position="171"/>
        <end position="303"/>
    </location>
</feature>
<reference evidence="2 3" key="1">
    <citation type="journal article" date="2023" name="bioRxiv">
        <title>Conserved and derived expression patterns and positive selection on dental genes reveal complex evolutionary context of ever-growing rodent molars.</title>
        <authorList>
            <person name="Calamari Z.T."/>
            <person name="Song A."/>
            <person name="Cohen E."/>
            <person name="Akter M."/>
            <person name="Roy R.D."/>
            <person name="Hallikas O."/>
            <person name="Christensen M.M."/>
            <person name="Li P."/>
            <person name="Marangoni P."/>
            <person name="Jernvall J."/>
            <person name="Klein O.D."/>
        </authorList>
    </citation>
    <scope>NUCLEOTIDE SEQUENCE [LARGE SCALE GENOMIC DNA]</scope>
    <source>
        <strain evidence="2">V071</strain>
    </source>
</reference>
<organism evidence="2 3">
    <name type="scientific">Myodes glareolus</name>
    <name type="common">Bank vole</name>
    <name type="synonym">Clethrionomys glareolus</name>
    <dbReference type="NCBI Taxonomy" id="447135"/>
    <lineage>
        <taxon>Eukaryota</taxon>
        <taxon>Metazoa</taxon>
        <taxon>Chordata</taxon>
        <taxon>Craniata</taxon>
        <taxon>Vertebrata</taxon>
        <taxon>Euteleostomi</taxon>
        <taxon>Mammalia</taxon>
        <taxon>Eutheria</taxon>
        <taxon>Euarchontoglires</taxon>
        <taxon>Glires</taxon>
        <taxon>Rodentia</taxon>
        <taxon>Myomorpha</taxon>
        <taxon>Muroidea</taxon>
        <taxon>Cricetidae</taxon>
        <taxon>Arvicolinae</taxon>
        <taxon>Myodes</taxon>
    </lineage>
</organism>
<protein>
    <submittedName>
        <fullName evidence="2">Uncharacterized protein</fullName>
    </submittedName>
</protein>
<dbReference type="AlphaFoldDB" id="A0AAW0H6W4"/>
<comment type="caution">
    <text evidence="2">The sequence shown here is derived from an EMBL/GenBank/DDBJ whole genome shotgun (WGS) entry which is preliminary data.</text>
</comment>
<evidence type="ECO:0000313" key="2">
    <source>
        <dbReference type="EMBL" id="KAK7798587.1"/>
    </source>
</evidence>
<feature type="compositionally biased region" description="Low complexity" evidence="1">
    <location>
        <begin position="40"/>
        <end position="66"/>
    </location>
</feature>